<dbReference type="Proteomes" id="UP000004129">
    <property type="component" value="Unassembled WGS sequence"/>
</dbReference>
<accession>G5GQZ3</accession>
<protein>
    <recommendedName>
        <fullName evidence="1">Glycosyltransferase 2-like domain-containing protein</fullName>
    </recommendedName>
</protein>
<organism evidence="2 3">
    <name type="scientific">Selenomonas infelix ATCC 43532</name>
    <dbReference type="NCBI Taxonomy" id="679201"/>
    <lineage>
        <taxon>Bacteria</taxon>
        <taxon>Bacillati</taxon>
        <taxon>Bacillota</taxon>
        <taxon>Negativicutes</taxon>
        <taxon>Selenomonadales</taxon>
        <taxon>Selenomonadaceae</taxon>
        <taxon>Selenomonas</taxon>
    </lineage>
</organism>
<dbReference type="OrthoDB" id="9807778at2"/>
<feature type="domain" description="Glycosyltransferase 2-like" evidence="1">
    <location>
        <begin position="370"/>
        <end position="498"/>
    </location>
</feature>
<dbReference type="CDD" id="cd00761">
    <property type="entry name" value="Glyco_tranf_GTA_type"/>
    <property type="match status" value="1"/>
</dbReference>
<dbReference type="SUPFAM" id="SSF53448">
    <property type="entry name" value="Nucleotide-diphospho-sugar transferases"/>
    <property type="match status" value="1"/>
</dbReference>
<keyword evidence="3" id="KW-1185">Reference proteome</keyword>
<dbReference type="STRING" id="679201.HMPREF9334_01674"/>
<dbReference type="EMBL" id="ACZM01000016">
    <property type="protein sequence ID" value="EHG20358.1"/>
    <property type="molecule type" value="Genomic_DNA"/>
</dbReference>
<dbReference type="InterPro" id="IPR001173">
    <property type="entry name" value="Glyco_trans_2-like"/>
</dbReference>
<dbReference type="HOGENOM" id="CLU_363259_0_0_9"/>
<evidence type="ECO:0000313" key="3">
    <source>
        <dbReference type="Proteomes" id="UP000004129"/>
    </source>
</evidence>
<gene>
    <name evidence="2" type="ORF">HMPREF9334_01674</name>
</gene>
<reference evidence="2 3" key="1">
    <citation type="submission" date="2011-08" db="EMBL/GenBank/DDBJ databases">
        <title>The Genome Sequence of Selenomonas infelix ATCC 43532.</title>
        <authorList>
            <consortium name="The Broad Institute Genome Sequencing Platform"/>
            <person name="Earl A."/>
            <person name="Ward D."/>
            <person name="Feldgarden M."/>
            <person name="Gevers D."/>
            <person name="Izard J."/>
            <person name="Blanton J.M."/>
            <person name="Baranova O.V."/>
            <person name="Dewhirst F.E."/>
            <person name="Young S.K."/>
            <person name="Zeng Q."/>
            <person name="Gargeya S."/>
            <person name="Fitzgerald M."/>
            <person name="Haas B."/>
            <person name="Abouelleil A."/>
            <person name="Alvarado L."/>
            <person name="Arachchi H.M."/>
            <person name="Berlin A."/>
            <person name="Brown A."/>
            <person name="Chapman S.B."/>
            <person name="Chen Z."/>
            <person name="Dunbar C."/>
            <person name="Freedman E."/>
            <person name="Gearin G."/>
            <person name="Gellesch M."/>
            <person name="Goldberg J."/>
            <person name="Griggs A."/>
            <person name="Gujja S."/>
            <person name="Heiman D."/>
            <person name="Howarth C."/>
            <person name="Larson L."/>
            <person name="Lui A."/>
            <person name="MacDonald P.J.P."/>
            <person name="Montmayeur A."/>
            <person name="Murphy C."/>
            <person name="Neiman D."/>
            <person name="Pearson M."/>
            <person name="Priest M."/>
            <person name="Roberts A."/>
            <person name="Saif S."/>
            <person name="Shea T."/>
            <person name="Shenoy N."/>
            <person name="Sisk P."/>
            <person name="Stolte C."/>
            <person name="Sykes S."/>
            <person name="Wortman J."/>
            <person name="Nusbaum C."/>
            <person name="Birren B."/>
        </authorList>
    </citation>
    <scope>NUCLEOTIDE SEQUENCE [LARGE SCALE GENOMIC DNA]</scope>
    <source>
        <strain evidence="2 3">ATCC 43532</strain>
    </source>
</reference>
<sequence>MNGAAYQDVVRRARAYIERGTAEGLAAAEAELASLRRVFPKRLEYICAEVALMLARGEDGAKCRNILDYTAQEFYPMPALADVFELKSRTFPEESPEWRQTRFAHDFYANGVLSQDAFARLAALKEKFLTGSLDADLLRMLAEEYYVTRNMTAYFILMMAYCRVTGREDYDDLLLEDTGIPYPEPIFRGNFGFLLRMFTDGNSNLFLLVGTEEDRSDRQVLAYALGLLGQQAMLVCETAATEQAENLNAYALHCIQGAHADGERIVLDVGRYRHADGREEPAIPAVIRLLARSTAQTAPLIVIARDDRMDELHAKDALAGDIQRLSYCLPPQFSHGFSFAWAGDYLTYISYFYGENIEPLLDAPATCDFSIVIPVRNSVETLRYTLETCLSMDYDGSYEIVLSDNSDEDCSEVRRLVEELNDPSIRYYKAPFVLPLAKSFEYAYLHARGAFIFSLGADDGVLPWALKYIRQAMEDYPPAAVISWKRGFYTWPGFMPEGQDEQIVQLVDSEQTERYAEYALCGDHANIISKVKGCLYSLPLLYINSGFRRGYLRDVLRQTGRILDGMCQDVYMGAVNLLLQERDIEIQCPLTIAGMSGQSQGYASGQFVSDVEDIPSVSSNGSVCIRMGEYIPRHGEMVIPYVVMADTFIFYMSMSRLGEFGISMEFRPEQTYRELANRIFLTDLRFERYWGLVCYGGTLCTSDVHENCCEVYEQICDHPQYIDDPSARILHTGERGYSTQNHTITLDPTAFGCRNVADAVRLEAQILNL</sequence>
<dbReference type="eggNOG" id="COG0463">
    <property type="taxonomic scope" value="Bacteria"/>
</dbReference>
<evidence type="ECO:0000259" key="1">
    <source>
        <dbReference type="Pfam" id="PF00535"/>
    </source>
</evidence>
<comment type="caution">
    <text evidence="2">The sequence shown here is derived from an EMBL/GenBank/DDBJ whole genome shotgun (WGS) entry which is preliminary data.</text>
</comment>
<dbReference type="InterPro" id="IPR029044">
    <property type="entry name" value="Nucleotide-diphossugar_trans"/>
</dbReference>
<evidence type="ECO:0000313" key="2">
    <source>
        <dbReference type="EMBL" id="EHG20358.1"/>
    </source>
</evidence>
<dbReference type="Pfam" id="PF00535">
    <property type="entry name" value="Glycos_transf_2"/>
    <property type="match status" value="1"/>
</dbReference>
<proteinExistence type="predicted"/>
<dbReference type="RefSeq" id="WP_006693110.1">
    <property type="nucleotide sequence ID" value="NZ_JH376799.1"/>
</dbReference>
<dbReference type="Gene3D" id="3.90.550.10">
    <property type="entry name" value="Spore Coat Polysaccharide Biosynthesis Protein SpsA, Chain A"/>
    <property type="match status" value="1"/>
</dbReference>
<dbReference type="PATRIC" id="fig|679201.3.peg.1689"/>
<name>G5GQZ3_9FIRM</name>
<dbReference type="AlphaFoldDB" id="G5GQZ3"/>